<keyword evidence="3" id="KW-1185">Reference proteome</keyword>
<dbReference type="NCBIfam" id="TIGR00305">
    <property type="entry name" value="putative toxin-antitoxin system toxin component, PIN family"/>
    <property type="match status" value="1"/>
</dbReference>
<evidence type="ECO:0000313" key="3">
    <source>
        <dbReference type="Proteomes" id="UP000236569"/>
    </source>
</evidence>
<feature type="domain" description="PIN" evidence="1">
    <location>
        <begin position="2"/>
        <end position="111"/>
    </location>
</feature>
<evidence type="ECO:0000313" key="2">
    <source>
        <dbReference type="EMBL" id="GBF06945.1"/>
    </source>
</evidence>
<dbReference type="InterPro" id="IPR002850">
    <property type="entry name" value="PIN_toxin-like"/>
</dbReference>
<dbReference type="AlphaFoldDB" id="A0A2I9E0F9"/>
<organism evidence="2 3">
    <name type="scientific">Deinococcus aerius</name>
    <dbReference type="NCBI Taxonomy" id="200253"/>
    <lineage>
        <taxon>Bacteria</taxon>
        <taxon>Thermotogati</taxon>
        <taxon>Deinococcota</taxon>
        <taxon>Deinococci</taxon>
        <taxon>Deinococcales</taxon>
        <taxon>Deinococcaceae</taxon>
        <taxon>Deinococcus</taxon>
    </lineage>
</organism>
<reference evidence="3" key="1">
    <citation type="submission" date="2018-01" db="EMBL/GenBank/DDBJ databases">
        <title>Draft Genome Sequence of the Radioresistant Bacterium Deinococcus aerius TR0125, Isolated from the Higher Atmosphere above Japan.</title>
        <authorList>
            <person name="Satoh K."/>
            <person name="Arai H."/>
            <person name="Sanzen T."/>
            <person name="Kawaguchi Y."/>
            <person name="Hayashi H."/>
            <person name="Yokobori S."/>
            <person name="Yamagishi A."/>
            <person name="Oono Y."/>
            <person name="Narumi I."/>
        </authorList>
    </citation>
    <scope>NUCLEOTIDE SEQUENCE [LARGE SCALE GENOMIC DNA]</scope>
    <source>
        <strain evidence="3">TR0125</strain>
    </source>
</reference>
<dbReference type="RefSeq" id="WP_103130283.1">
    <property type="nucleotide sequence ID" value="NZ_BFAG01000011.1"/>
</dbReference>
<gene>
    <name evidence="2" type="ORF">DAERI_110127</name>
</gene>
<name>A0A2I9E0F9_9DEIO</name>
<dbReference type="PANTHER" id="PTHR34610:SF3">
    <property type="entry name" value="SSL7007 PROTEIN"/>
    <property type="match status" value="1"/>
</dbReference>
<proteinExistence type="predicted"/>
<sequence length="137" mass="15291">MRVVLDTNVLYSALRSNRGAAFAVLMGLRQGRFQIALSVALCLEYEDVLLREPTPLPKHAIHDILDQLAAVSSHPRMSFLWRPQLRDPKDDHVLELAINGQCSHIVTFNVRDFGGSERFNIQAVTPAQFLTLMGGPP</sequence>
<dbReference type="PANTHER" id="PTHR34610">
    <property type="entry name" value="SSL7007 PROTEIN"/>
    <property type="match status" value="1"/>
</dbReference>
<dbReference type="Proteomes" id="UP000236569">
    <property type="component" value="Unassembled WGS sequence"/>
</dbReference>
<comment type="caution">
    <text evidence="2">The sequence shown here is derived from an EMBL/GenBank/DDBJ whole genome shotgun (WGS) entry which is preliminary data.</text>
</comment>
<dbReference type="Pfam" id="PF13470">
    <property type="entry name" value="PIN_3"/>
    <property type="match status" value="1"/>
</dbReference>
<dbReference type="EMBL" id="BFAG01000011">
    <property type="protein sequence ID" value="GBF06945.1"/>
    <property type="molecule type" value="Genomic_DNA"/>
</dbReference>
<accession>A0A2I9E0F9</accession>
<dbReference type="OrthoDB" id="32918at2"/>
<dbReference type="InterPro" id="IPR002716">
    <property type="entry name" value="PIN_dom"/>
</dbReference>
<dbReference type="SUPFAM" id="SSF88723">
    <property type="entry name" value="PIN domain-like"/>
    <property type="match status" value="1"/>
</dbReference>
<protein>
    <submittedName>
        <fullName evidence="2">Protein domain protein</fullName>
    </submittedName>
</protein>
<evidence type="ECO:0000259" key="1">
    <source>
        <dbReference type="Pfam" id="PF13470"/>
    </source>
</evidence>
<dbReference type="InterPro" id="IPR029060">
    <property type="entry name" value="PIN-like_dom_sf"/>
</dbReference>